<feature type="region of interest" description="Disordered" evidence="1">
    <location>
        <begin position="1"/>
        <end position="42"/>
    </location>
</feature>
<dbReference type="Proteomes" id="UP000004995">
    <property type="component" value="Unassembled WGS sequence"/>
</dbReference>
<dbReference type="HOGENOM" id="CLU_1322885_0_0_1"/>
<reference evidence="3" key="1">
    <citation type="journal article" date="2012" name="Nat. Biotechnol.">
        <title>Reference genome sequence of the model plant Setaria.</title>
        <authorList>
            <person name="Bennetzen J.L."/>
            <person name="Schmutz J."/>
            <person name="Wang H."/>
            <person name="Percifield R."/>
            <person name="Hawkins J."/>
            <person name="Pontaroli A.C."/>
            <person name="Estep M."/>
            <person name="Feng L."/>
            <person name="Vaughn J.N."/>
            <person name="Grimwood J."/>
            <person name="Jenkins J."/>
            <person name="Barry K."/>
            <person name="Lindquist E."/>
            <person name="Hellsten U."/>
            <person name="Deshpande S."/>
            <person name="Wang X."/>
            <person name="Wu X."/>
            <person name="Mitros T."/>
            <person name="Triplett J."/>
            <person name="Yang X."/>
            <person name="Ye C.Y."/>
            <person name="Mauro-Herrera M."/>
            <person name="Wang L."/>
            <person name="Li P."/>
            <person name="Sharma M."/>
            <person name="Sharma R."/>
            <person name="Ronald P.C."/>
            <person name="Panaud O."/>
            <person name="Kellogg E.A."/>
            <person name="Brutnell T.P."/>
            <person name="Doust A.N."/>
            <person name="Tuskan G.A."/>
            <person name="Rokhsar D."/>
            <person name="Devos K.M."/>
        </authorList>
    </citation>
    <scope>NUCLEOTIDE SEQUENCE [LARGE SCALE GENOMIC DNA]</scope>
    <source>
        <strain evidence="3">cv. Yugu1</strain>
    </source>
</reference>
<dbReference type="EMBL" id="AGNK02004522">
    <property type="status" value="NOT_ANNOTATED_CDS"/>
    <property type="molecule type" value="Genomic_DNA"/>
</dbReference>
<dbReference type="EnsemblPlants" id="KQK99140">
    <property type="protein sequence ID" value="KQK99140"/>
    <property type="gene ID" value="SETIT_011064mg"/>
</dbReference>
<dbReference type="Gramene" id="KQK99140">
    <property type="protein sequence ID" value="KQK99140"/>
    <property type="gene ID" value="SETIT_011064mg"/>
</dbReference>
<name>K3YA22_SETIT</name>
<evidence type="ECO:0000313" key="3">
    <source>
        <dbReference type="Proteomes" id="UP000004995"/>
    </source>
</evidence>
<dbReference type="InParanoid" id="K3YA22"/>
<organism evidence="2 3">
    <name type="scientific">Setaria italica</name>
    <name type="common">Foxtail millet</name>
    <name type="synonym">Panicum italicum</name>
    <dbReference type="NCBI Taxonomy" id="4555"/>
    <lineage>
        <taxon>Eukaryota</taxon>
        <taxon>Viridiplantae</taxon>
        <taxon>Streptophyta</taxon>
        <taxon>Embryophyta</taxon>
        <taxon>Tracheophyta</taxon>
        <taxon>Spermatophyta</taxon>
        <taxon>Magnoliopsida</taxon>
        <taxon>Liliopsida</taxon>
        <taxon>Poales</taxon>
        <taxon>Poaceae</taxon>
        <taxon>PACMAD clade</taxon>
        <taxon>Panicoideae</taxon>
        <taxon>Panicodae</taxon>
        <taxon>Paniceae</taxon>
        <taxon>Cenchrinae</taxon>
        <taxon>Setaria</taxon>
    </lineage>
</organism>
<reference evidence="2" key="2">
    <citation type="submission" date="2018-08" db="UniProtKB">
        <authorList>
            <consortium name="EnsemblPlants"/>
        </authorList>
    </citation>
    <scope>IDENTIFICATION</scope>
    <source>
        <strain evidence="2">Yugu1</strain>
    </source>
</reference>
<accession>K3YA22</accession>
<proteinExistence type="predicted"/>
<sequence>MGDLGGTAAAAPQSNLLPSQPRAVAGELRRKPARARGRRRPGDFCRFLPSPSFSDPPYPAHEPCSLVPGVGPSILRADGRRLPDGWWRHADLLVLVGSARLATGCPDPCADMVDSPGSGVEAARAASGQAMRGVFPSWLLLLPAVGLWRQQTIGLGARLPCPGAASRPSYAMRCAGGSRRRAGRVGATPQASPVLSGVAQDFRMEGAT</sequence>
<evidence type="ECO:0000313" key="2">
    <source>
        <dbReference type="EnsemblPlants" id="KQK99140"/>
    </source>
</evidence>
<evidence type="ECO:0000256" key="1">
    <source>
        <dbReference type="SAM" id="MobiDB-lite"/>
    </source>
</evidence>
<keyword evidence="3" id="KW-1185">Reference proteome</keyword>
<dbReference type="AlphaFoldDB" id="K3YA22"/>
<protein>
    <submittedName>
        <fullName evidence="2">Uncharacterized protein</fullName>
    </submittedName>
</protein>